<evidence type="ECO:0000256" key="1">
    <source>
        <dbReference type="SAM" id="MobiDB-lite"/>
    </source>
</evidence>
<gene>
    <name evidence="2" type="ORF">E2C01_068554</name>
</gene>
<reference evidence="2 3" key="1">
    <citation type="submission" date="2019-05" db="EMBL/GenBank/DDBJ databases">
        <title>Another draft genome of Portunus trituberculatus and its Hox gene families provides insights of decapod evolution.</title>
        <authorList>
            <person name="Jeong J.-H."/>
            <person name="Song I."/>
            <person name="Kim S."/>
            <person name="Choi T."/>
            <person name="Kim D."/>
            <person name="Ryu S."/>
            <person name="Kim W."/>
        </authorList>
    </citation>
    <scope>NUCLEOTIDE SEQUENCE [LARGE SCALE GENOMIC DNA]</scope>
    <source>
        <tissue evidence="2">Muscle</tissue>
    </source>
</reference>
<evidence type="ECO:0000313" key="3">
    <source>
        <dbReference type="Proteomes" id="UP000324222"/>
    </source>
</evidence>
<organism evidence="2 3">
    <name type="scientific">Portunus trituberculatus</name>
    <name type="common">Swimming crab</name>
    <name type="synonym">Neptunus trituberculatus</name>
    <dbReference type="NCBI Taxonomy" id="210409"/>
    <lineage>
        <taxon>Eukaryota</taxon>
        <taxon>Metazoa</taxon>
        <taxon>Ecdysozoa</taxon>
        <taxon>Arthropoda</taxon>
        <taxon>Crustacea</taxon>
        <taxon>Multicrustacea</taxon>
        <taxon>Malacostraca</taxon>
        <taxon>Eumalacostraca</taxon>
        <taxon>Eucarida</taxon>
        <taxon>Decapoda</taxon>
        <taxon>Pleocyemata</taxon>
        <taxon>Brachyura</taxon>
        <taxon>Eubrachyura</taxon>
        <taxon>Portunoidea</taxon>
        <taxon>Portunidae</taxon>
        <taxon>Portuninae</taxon>
        <taxon>Portunus</taxon>
    </lineage>
</organism>
<feature type="region of interest" description="Disordered" evidence="1">
    <location>
        <begin position="1"/>
        <end position="70"/>
    </location>
</feature>
<keyword evidence="3" id="KW-1185">Reference proteome</keyword>
<name>A0A5B7HSA4_PORTR</name>
<comment type="caution">
    <text evidence="2">The sequence shown here is derived from an EMBL/GenBank/DDBJ whole genome shotgun (WGS) entry which is preliminary data.</text>
</comment>
<dbReference type="Proteomes" id="UP000324222">
    <property type="component" value="Unassembled WGS sequence"/>
</dbReference>
<sequence length="70" mass="8059">MKRREDTGSCDVPGRWTALPFGLPVSDANHHQNKPDLRPRASQEAEQKQLELPLQSGSWRTHSHVYREKP</sequence>
<evidence type="ECO:0000313" key="2">
    <source>
        <dbReference type="EMBL" id="MPC74202.1"/>
    </source>
</evidence>
<dbReference type="EMBL" id="VSRR010038443">
    <property type="protein sequence ID" value="MPC74202.1"/>
    <property type="molecule type" value="Genomic_DNA"/>
</dbReference>
<proteinExistence type="predicted"/>
<accession>A0A5B7HSA4</accession>
<protein>
    <submittedName>
        <fullName evidence="2">Uncharacterized protein</fullName>
    </submittedName>
</protein>
<dbReference type="AlphaFoldDB" id="A0A5B7HSA4"/>
<feature type="compositionally biased region" description="Basic and acidic residues" evidence="1">
    <location>
        <begin position="28"/>
        <end position="49"/>
    </location>
</feature>